<dbReference type="SUPFAM" id="SSF48371">
    <property type="entry name" value="ARM repeat"/>
    <property type="match status" value="1"/>
</dbReference>
<evidence type="ECO:0000256" key="1">
    <source>
        <dbReference type="ARBA" id="ARBA00022853"/>
    </source>
</evidence>
<dbReference type="FunFam" id="1.10.150.60:FF:000021">
    <property type="entry name" value="Chromatin structure-remodeling complex subunit rsc9"/>
    <property type="match status" value="1"/>
</dbReference>
<dbReference type="AlphaFoldDB" id="A0A9P4S7E2"/>
<dbReference type="SMART" id="SM01014">
    <property type="entry name" value="ARID"/>
    <property type="match status" value="1"/>
</dbReference>
<dbReference type="InterPro" id="IPR011989">
    <property type="entry name" value="ARM-like"/>
</dbReference>
<dbReference type="Gene3D" id="1.10.150.60">
    <property type="entry name" value="ARID DNA-binding domain"/>
    <property type="match status" value="1"/>
</dbReference>
<keyword evidence="9" id="KW-1185">Reference proteome</keyword>
<keyword evidence="2" id="KW-0805">Transcription regulation</keyword>
<dbReference type="OrthoDB" id="338531at2759"/>
<dbReference type="InterPro" id="IPR036431">
    <property type="entry name" value="ARID_dom_sf"/>
</dbReference>
<dbReference type="Pfam" id="PF01388">
    <property type="entry name" value="ARID"/>
    <property type="match status" value="1"/>
</dbReference>
<evidence type="ECO:0000259" key="6">
    <source>
        <dbReference type="PROSITE" id="PS51011"/>
    </source>
</evidence>
<dbReference type="GO" id="GO:0006325">
    <property type="term" value="P:chromatin organization"/>
    <property type="evidence" value="ECO:0007669"/>
    <property type="project" value="UniProtKB-KW"/>
</dbReference>
<dbReference type="Proteomes" id="UP000799429">
    <property type="component" value="Unassembled WGS sequence"/>
</dbReference>
<protein>
    <recommendedName>
        <fullName evidence="10">RSC complex subunit Rsc9</fullName>
    </recommendedName>
</protein>
<dbReference type="GO" id="GO:0006355">
    <property type="term" value="P:regulation of DNA-templated transcription"/>
    <property type="evidence" value="ECO:0007669"/>
    <property type="project" value="InterPro"/>
</dbReference>
<evidence type="ECO:0000313" key="9">
    <source>
        <dbReference type="Proteomes" id="UP000799429"/>
    </source>
</evidence>
<dbReference type="InterPro" id="IPR052406">
    <property type="entry name" value="Chromatin_Remodeling_Comp"/>
</dbReference>
<dbReference type="GO" id="GO:0003677">
    <property type="term" value="F:DNA binding"/>
    <property type="evidence" value="ECO:0007669"/>
    <property type="project" value="InterPro"/>
</dbReference>
<feature type="region of interest" description="Disordered" evidence="5">
    <location>
        <begin position="189"/>
        <end position="225"/>
    </location>
</feature>
<dbReference type="CDD" id="cd16100">
    <property type="entry name" value="ARID"/>
    <property type="match status" value="1"/>
</dbReference>
<dbReference type="InterPro" id="IPR016024">
    <property type="entry name" value="ARM-type_fold"/>
</dbReference>
<evidence type="ECO:0000256" key="3">
    <source>
        <dbReference type="ARBA" id="ARBA00023163"/>
    </source>
</evidence>
<keyword evidence="4" id="KW-0539">Nucleus</keyword>
<organism evidence="8 9">
    <name type="scientific">Patellaria atrata CBS 101060</name>
    <dbReference type="NCBI Taxonomy" id="1346257"/>
    <lineage>
        <taxon>Eukaryota</taxon>
        <taxon>Fungi</taxon>
        <taxon>Dikarya</taxon>
        <taxon>Ascomycota</taxon>
        <taxon>Pezizomycotina</taxon>
        <taxon>Dothideomycetes</taxon>
        <taxon>Dothideomycetes incertae sedis</taxon>
        <taxon>Patellariales</taxon>
        <taxon>Patellariaceae</taxon>
        <taxon>Patellaria</taxon>
    </lineage>
</organism>
<feature type="domain" description="ARID" evidence="6">
    <location>
        <begin position="14"/>
        <end position="111"/>
    </location>
</feature>
<feature type="domain" description="RFX-type winged-helix" evidence="7">
    <location>
        <begin position="621"/>
        <end position="702"/>
    </location>
</feature>
<dbReference type="InterPro" id="IPR003150">
    <property type="entry name" value="DNA-bd_RFX"/>
</dbReference>
<feature type="compositionally biased region" description="Polar residues" evidence="5">
    <location>
        <begin position="200"/>
        <end position="225"/>
    </location>
</feature>
<evidence type="ECO:0000256" key="2">
    <source>
        <dbReference type="ARBA" id="ARBA00023015"/>
    </source>
</evidence>
<keyword evidence="3" id="KW-0804">Transcription</keyword>
<name>A0A9P4S7E2_9PEZI</name>
<evidence type="ECO:0000256" key="4">
    <source>
        <dbReference type="ARBA" id="ARBA00023242"/>
    </source>
</evidence>
<dbReference type="SMART" id="SM00501">
    <property type="entry name" value="BRIGHT"/>
    <property type="match status" value="1"/>
</dbReference>
<proteinExistence type="predicted"/>
<dbReference type="Gene3D" id="1.25.10.10">
    <property type="entry name" value="Leucine-rich Repeat Variant"/>
    <property type="match status" value="1"/>
</dbReference>
<reference evidence="8" key="1">
    <citation type="journal article" date="2020" name="Stud. Mycol.">
        <title>101 Dothideomycetes genomes: a test case for predicting lifestyles and emergence of pathogens.</title>
        <authorList>
            <person name="Haridas S."/>
            <person name="Albert R."/>
            <person name="Binder M."/>
            <person name="Bloem J."/>
            <person name="Labutti K."/>
            <person name="Salamov A."/>
            <person name="Andreopoulos B."/>
            <person name="Baker S."/>
            <person name="Barry K."/>
            <person name="Bills G."/>
            <person name="Bluhm B."/>
            <person name="Cannon C."/>
            <person name="Castanera R."/>
            <person name="Culley D."/>
            <person name="Daum C."/>
            <person name="Ezra D."/>
            <person name="Gonzalez J."/>
            <person name="Henrissat B."/>
            <person name="Kuo A."/>
            <person name="Liang C."/>
            <person name="Lipzen A."/>
            <person name="Lutzoni F."/>
            <person name="Magnuson J."/>
            <person name="Mondo S."/>
            <person name="Nolan M."/>
            <person name="Ohm R."/>
            <person name="Pangilinan J."/>
            <person name="Park H.-J."/>
            <person name="Ramirez L."/>
            <person name="Alfaro M."/>
            <person name="Sun H."/>
            <person name="Tritt A."/>
            <person name="Yoshinaga Y."/>
            <person name="Zwiers L.-H."/>
            <person name="Turgeon B."/>
            <person name="Goodwin S."/>
            <person name="Spatafora J."/>
            <person name="Crous P."/>
            <person name="Grigoriev I."/>
        </authorList>
    </citation>
    <scope>NUCLEOTIDE SEQUENCE</scope>
    <source>
        <strain evidence="8">CBS 101060</strain>
    </source>
</reference>
<gene>
    <name evidence="8" type="ORF">M501DRAFT_1017863</name>
</gene>
<evidence type="ECO:0008006" key="10">
    <source>
        <dbReference type="Google" id="ProtNLM"/>
    </source>
</evidence>
<evidence type="ECO:0000259" key="7">
    <source>
        <dbReference type="PROSITE" id="PS51526"/>
    </source>
</evidence>
<comment type="caution">
    <text evidence="8">The sequence shown here is derived from an EMBL/GenBank/DDBJ whole genome shotgun (WGS) entry which is preliminary data.</text>
</comment>
<dbReference type="GO" id="GO:0016586">
    <property type="term" value="C:RSC-type complex"/>
    <property type="evidence" value="ECO:0007669"/>
    <property type="project" value="TreeGrafter"/>
</dbReference>
<dbReference type="EMBL" id="MU006099">
    <property type="protein sequence ID" value="KAF2837482.1"/>
    <property type="molecule type" value="Genomic_DNA"/>
</dbReference>
<dbReference type="PROSITE" id="PS51011">
    <property type="entry name" value="ARID"/>
    <property type="match status" value="1"/>
</dbReference>
<evidence type="ECO:0000256" key="5">
    <source>
        <dbReference type="SAM" id="MobiDB-lite"/>
    </source>
</evidence>
<dbReference type="SUPFAM" id="SSF46774">
    <property type="entry name" value="ARID-like"/>
    <property type="match status" value="1"/>
</dbReference>
<feature type="compositionally biased region" description="Basic and acidic residues" evidence="5">
    <location>
        <begin position="156"/>
        <end position="174"/>
    </location>
</feature>
<dbReference type="PANTHER" id="PTHR22970">
    <property type="entry name" value="AT-RICH INTERACTIVE DOMAIN-CONTAINING PROTEIN 2"/>
    <property type="match status" value="1"/>
</dbReference>
<sequence length="909" mass="102619">MAPVRQRDPSVERTEEYEEFMKKLEEYHQKRGTQLEREPKVGPRHLDLLRLYKRVVEEGGYDKVSDTKNNKLAWRKITSEFFPWSNAVTTQAFIVKSAYYKNLAAYEITHIHKKEPPPKEILEDLTAKGGDLLNRTVENYFPRMNRETENLINGKDAYDSDTEQKTPGNDKMDIDEPTSAGRMTRALRHAPPQRVLFQPDVSSSRQGRQSTTGVNSPAPTSVNGIYSGSGTSMTTIANYEPRQQVPSAVKPVVTPGNNLNYYKDKASRMLAAKRLGRPIAPRGMMLPGTGFTGPNIYIRAQLALQSSIVEEQAYALHHLVKISHERGDKYRFDGFPGLAEALIDKGLQVASLFWDIKLRISYDDVENHEEPHVLNGVQGTRNLLQNIQNFPLRDTYDDIQTEEFAAEMGRINEAGLVLRNMVMMEENAQYLSRLPVIRDFITVALNLPPRTATIELKHQALEIAEQLTKYFVLGATDPLYQSLLNQLYCDDRGAIITALRALGRISMNLEVNNRLENVPDKLLQRIHDWLLIDDEELRNGCLDFLYQFTASVDNVELLLRSVHIDSLINQLVRLLLHNAPTTETKERSRAVTKGGPSPETAPKLSIAIIEQFLEYSEPERSQQWLRTCFEDDPSGEITQIALWQAYNDCFKHALETRPNISPLMPAKDFITNVSTTFPGATAQVLNTGTTHKYTIRGIRPRAIPVDLRGRPYIRCDWHVEPLTGRACGEFAKSPAEMWDHIVLAHLQIPRNEHGRFDPSAPGPPDRRYTCNWGGCGRFSALGEESPHHVAAHIKTHLPDSTPLAAHRLKHNRTASPTTDLRNPYGLNNAKVWMNTQTDERNDAAGLPLASVLVLRNIARQMAKLESEDGGWVARTFGTVKEQLYFVMAHNLSLREYITSLTRAIAAAGG</sequence>
<feature type="region of interest" description="Disordered" evidence="5">
    <location>
        <begin position="145"/>
        <end position="177"/>
    </location>
</feature>
<dbReference type="PANTHER" id="PTHR22970:SF14">
    <property type="entry name" value="AT-RICH INTERACTIVE DOMAIN-CONTAINING PROTEIN 2"/>
    <property type="match status" value="1"/>
</dbReference>
<dbReference type="PROSITE" id="PS51526">
    <property type="entry name" value="RFX_DBD"/>
    <property type="match status" value="1"/>
</dbReference>
<evidence type="ECO:0000313" key="8">
    <source>
        <dbReference type="EMBL" id="KAF2837482.1"/>
    </source>
</evidence>
<dbReference type="InterPro" id="IPR001606">
    <property type="entry name" value="ARID_dom"/>
</dbReference>
<accession>A0A9P4S7E2</accession>
<keyword evidence="1" id="KW-0156">Chromatin regulator</keyword>